<evidence type="ECO:0000256" key="1">
    <source>
        <dbReference type="ARBA" id="ARBA00004141"/>
    </source>
</evidence>
<dbReference type="EMBL" id="QQAX01000008">
    <property type="protein sequence ID" value="RDI44843.1"/>
    <property type="molecule type" value="Genomic_DNA"/>
</dbReference>
<dbReference type="OrthoDB" id="9810556at2"/>
<dbReference type="InterPro" id="IPR000620">
    <property type="entry name" value="EamA_dom"/>
</dbReference>
<comment type="subcellular location">
    <subcellularLocation>
        <location evidence="1">Membrane</location>
        <topology evidence="1">Multi-pass membrane protein</topology>
    </subcellularLocation>
</comment>
<feature type="transmembrane region" description="Helical" evidence="5">
    <location>
        <begin position="95"/>
        <end position="114"/>
    </location>
</feature>
<feature type="domain" description="EamA" evidence="6">
    <location>
        <begin position="152"/>
        <end position="286"/>
    </location>
</feature>
<dbReference type="Pfam" id="PF00892">
    <property type="entry name" value="EamA"/>
    <property type="match status" value="2"/>
</dbReference>
<dbReference type="Gene3D" id="1.10.3730.20">
    <property type="match status" value="1"/>
</dbReference>
<evidence type="ECO:0000256" key="3">
    <source>
        <dbReference type="ARBA" id="ARBA00022989"/>
    </source>
</evidence>
<dbReference type="PANTHER" id="PTHR32322">
    <property type="entry name" value="INNER MEMBRANE TRANSPORTER"/>
    <property type="match status" value="1"/>
</dbReference>
<name>A0A370GSD2_9COXI</name>
<comment type="caution">
    <text evidence="7">The sequence shown here is derived from an EMBL/GenBank/DDBJ whole genome shotgun (WGS) entry which is preliminary data.</text>
</comment>
<dbReference type="InterPro" id="IPR037185">
    <property type="entry name" value="EmrE-like"/>
</dbReference>
<gene>
    <name evidence="7" type="ORF">C8D86_10897</name>
</gene>
<feature type="transmembrane region" description="Helical" evidence="5">
    <location>
        <begin position="151"/>
        <end position="168"/>
    </location>
</feature>
<feature type="transmembrane region" description="Helical" evidence="5">
    <location>
        <begin position="180"/>
        <end position="198"/>
    </location>
</feature>
<evidence type="ECO:0000313" key="7">
    <source>
        <dbReference type="EMBL" id="RDI44843.1"/>
    </source>
</evidence>
<evidence type="ECO:0000256" key="5">
    <source>
        <dbReference type="SAM" id="Phobius"/>
    </source>
</evidence>
<dbReference type="PANTHER" id="PTHR32322:SF9">
    <property type="entry name" value="AMINO-ACID METABOLITE EFFLUX PUMP-RELATED"/>
    <property type="match status" value="1"/>
</dbReference>
<keyword evidence="2 5" id="KW-0812">Transmembrane</keyword>
<feature type="transmembrane region" description="Helical" evidence="5">
    <location>
        <begin position="7"/>
        <end position="28"/>
    </location>
</feature>
<feature type="transmembrane region" description="Helical" evidence="5">
    <location>
        <begin position="121"/>
        <end position="139"/>
    </location>
</feature>
<reference evidence="7 8" key="1">
    <citation type="submission" date="2018-07" db="EMBL/GenBank/DDBJ databases">
        <title>Genomic Encyclopedia of Type Strains, Phase IV (KMG-IV): sequencing the most valuable type-strain genomes for metagenomic binning, comparative biology and taxonomic classification.</title>
        <authorList>
            <person name="Goeker M."/>
        </authorList>
    </citation>
    <scope>NUCLEOTIDE SEQUENCE [LARGE SCALE GENOMIC DNA]</scope>
    <source>
        <strain evidence="7 8">DSM 16500</strain>
    </source>
</reference>
<organism evidence="7 8">
    <name type="scientific">Aquicella lusitana</name>
    <dbReference type="NCBI Taxonomy" id="254246"/>
    <lineage>
        <taxon>Bacteria</taxon>
        <taxon>Pseudomonadati</taxon>
        <taxon>Pseudomonadota</taxon>
        <taxon>Gammaproteobacteria</taxon>
        <taxon>Legionellales</taxon>
        <taxon>Coxiellaceae</taxon>
        <taxon>Aquicella</taxon>
    </lineage>
</organism>
<feature type="domain" description="EamA" evidence="6">
    <location>
        <begin position="4"/>
        <end position="138"/>
    </location>
</feature>
<dbReference type="GO" id="GO:0016020">
    <property type="term" value="C:membrane"/>
    <property type="evidence" value="ECO:0007669"/>
    <property type="project" value="UniProtKB-SubCell"/>
</dbReference>
<sequence length="302" mass="33239">MVNGLCFIFLGTLGWGISLFLVKLLLVSLTPEDIIIYRMALGALFLFVLIKHQKIKTAQSGVLIKEGVVMGLMNIAIPFYLIVVAEKTVSSSLASIINGLTPLFTFLLGMIFYSSGQRFHFFNLLSTLLGLAGVVVINMDYRWNEKIEVDLFALIMASVSYAVAANYAKARTKSSDPIQVAAAAAVVSVLAMLLYKSIKGEIFHWHIPQNLLQVAALCWLGIIGSGLSLYLYCLLIQRTSAITASMITYLMTFTGIVSGVIFLQEKLTYPVISGCGFILASLVLLNHGRWIKNLLIWDRKGE</sequence>
<dbReference type="RefSeq" id="WP_114834185.1">
    <property type="nucleotide sequence ID" value="NZ_LR699114.1"/>
</dbReference>
<protein>
    <submittedName>
        <fullName evidence="7">Drug/metabolite transporter (DMT)-like permease</fullName>
    </submittedName>
</protein>
<feature type="transmembrane region" description="Helical" evidence="5">
    <location>
        <begin position="62"/>
        <end position="83"/>
    </location>
</feature>
<feature type="transmembrane region" description="Helical" evidence="5">
    <location>
        <begin position="34"/>
        <end position="50"/>
    </location>
</feature>
<keyword evidence="3 5" id="KW-1133">Transmembrane helix</keyword>
<dbReference type="InterPro" id="IPR050638">
    <property type="entry name" value="AA-Vitamin_Transporters"/>
</dbReference>
<feature type="transmembrane region" description="Helical" evidence="5">
    <location>
        <begin position="210"/>
        <end position="234"/>
    </location>
</feature>
<evidence type="ECO:0000259" key="6">
    <source>
        <dbReference type="Pfam" id="PF00892"/>
    </source>
</evidence>
<dbReference type="SUPFAM" id="SSF103481">
    <property type="entry name" value="Multidrug resistance efflux transporter EmrE"/>
    <property type="match status" value="2"/>
</dbReference>
<evidence type="ECO:0000313" key="8">
    <source>
        <dbReference type="Proteomes" id="UP000254720"/>
    </source>
</evidence>
<accession>A0A370GSD2</accession>
<proteinExistence type="predicted"/>
<keyword evidence="8" id="KW-1185">Reference proteome</keyword>
<evidence type="ECO:0000256" key="2">
    <source>
        <dbReference type="ARBA" id="ARBA00022692"/>
    </source>
</evidence>
<keyword evidence="4 5" id="KW-0472">Membrane</keyword>
<evidence type="ECO:0000256" key="4">
    <source>
        <dbReference type="ARBA" id="ARBA00023136"/>
    </source>
</evidence>
<dbReference type="Proteomes" id="UP000254720">
    <property type="component" value="Unassembled WGS sequence"/>
</dbReference>
<feature type="transmembrane region" description="Helical" evidence="5">
    <location>
        <begin position="267"/>
        <end position="285"/>
    </location>
</feature>
<dbReference type="AlphaFoldDB" id="A0A370GSD2"/>
<feature type="transmembrane region" description="Helical" evidence="5">
    <location>
        <begin position="241"/>
        <end position="261"/>
    </location>
</feature>